<reference evidence="1 2" key="1">
    <citation type="submission" date="2020-03" db="EMBL/GenBank/DDBJ databases">
        <authorList>
            <person name="Sun Q."/>
        </authorList>
    </citation>
    <scope>NUCLEOTIDE SEQUENCE [LARGE SCALE GENOMIC DNA]</scope>
    <source>
        <strain evidence="1 2">KACC 21451</strain>
    </source>
</reference>
<dbReference type="RefSeq" id="WP_167832650.1">
    <property type="nucleotide sequence ID" value="NZ_JAAVUM010000007.1"/>
</dbReference>
<name>A0A846TLK2_9BACI</name>
<comment type="caution">
    <text evidence="1">The sequence shown here is derived from an EMBL/GenBank/DDBJ whole genome shotgun (WGS) entry which is preliminary data.</text>
</comment>
<proteinExistence type="predicted"/>
<accession>A0A846TLK2</accession>
<dbReference type="Proteomes" id="UP000587942">
    <property type="component" value="Unassembled WGS sequence"/>
</dbReference>
<protein>
    <recommendedName>
        <fullName evidence="3">DUF3052 domain-containing protein</fullName>
    </recommendedName>
</protein>
<gene>
    <name evidence="1" type="ORF">GWK17_12225</name>
</gene>
<organism evidence="1 2">
    <name type="scientific">Mesobacillus selenatarsenatis</name>
    <dbReference type="NCBI Taxonomy" id="388741"/>
    <lineage>
        <taxon>Bacteria</taxon>
        <taxon>Bacillati</taxon>
        <taxon>Bacillota</taxon>
        <taxon>Bacilli</taxon>
        <taxon>Bacillales</taxon>
        <taxon>Bacillaceae</taxon>
        <taxon>Mesobacillus</taxon>
    </lineage>
</organism>
<sequence>MDELLKKLRYKQGPAILLNAPEGYQSLIEEADNENDKMEFLLMFANNSEEVKTWFPKALSVLKEDGIFWIAFPKKSSKVKTDINRDTLFKLVQELSDFRAVSNVSLDEKWSALRFRHQDLVKSKK</sequence>
<dbReference type="AlphaFoldDB" id="A0A846TLK2"/>
<evidence type="ECO:0000313" key="2">
    <source>
        <dbReference type="Proteomes" id="UP000587942"/>
    </source>
</evidence>
<evidence type="ECO:0000313" key="1">
    <source>
        <dbReference type="EMBL" id="NKE06227.1"/>
    </source>
</evidence>
<evidence type="ECO:0008006" key="3">
    <source>
        <dbReference type="Google" id="ProtNLM"/>
    </source>
</evidence>
<dbReference type="EMBL" id="JAAVUM010000007">
    <property type="protein sequence ID" value="NKE06227.1"/>
    <property type="molecule type" value="Genomic_DNA"/>
</dbReference>